<dbReference type="FunFam" id="3.30.70.330:FF:000070">
    <property type="entry name" value="Epithelial splicing regulatory protein 1"/>
    <property type="match status" value="1"/>
</dbReference>
<protein>
    <submittedName>
        <fullName evidence="11">(Mediterranean fruit fly) hypothetical protein</fullName>
    </submittedName>
</protein>
<dbReference type="OrthoDB" id="431068at2759"/>
<dbReference type="InterPro" id="IPR050666">
    <property type="entry name" value="ESRP"/>
</dbReference>
<evidence type="ECO:0000256" key="6">
    <source>
        <dbReference type="ARBA" id="ARBA00023187"/>
    </source>
</evidence>
<comment type="similarity">
    <text evidence="2">Belongs to the ESRP family.</text>
</comment>
<dbReference type="GO" id="GO:0003723">
    <property type="term" value="F:RNA binding"/>
    <property type="evidence" value="ECO:0007669"/>
    <property type="project" value="UniProtKB-UniRule"/>
</dbReference>
<evidence type="ECO:0000256" key="3">
    <source>
        <dbReference type="ARBA" id="ARBA00022664"/>
    </source>
</evidence>
<dbReference type="CDD" id="cd12741">
    <property type="entry name" value="RRM2_Fusilli"/>
    <property type="match status" value="1"/>
</dbReference>
<evidence type="ECO:0000256" key="8">
    <source>
        <dbReference type="PROSITE-ProRule" id="PRU00176"/>
    </source>
</evidence>
<dbReference type="Proteomes" id="UP000606786">
    <property type="component" value="Unassembled WGS sequence"/>
</dbReference>
<keyword evidence="12" id="KW-1185">Reference proteome</keyword>
<evidence type="ECO:0000256" key="5">
    <source>
        <dbReference type="ARBA" id="ARBA00022884"/>
    </source>
</evidence>
<evidence type="ECO:0000313" key="12">
    <source>
        <dbReference type="Proteomes" id="UP000606786"/>
    </source>
</evidence>
<keyword evidence="5 8" id="KW-0694">RNA-binding</keyword>
<dbReference type="GO" id="GO:0006397">
    <property type="term" value="P:mRNA processing"/>
    <property type="evidence" value="ECO:0007669"/>
    <property type="project" value="UniProtKB-KW"/>
</dbReference>
<dbReference type="InterPro" id="IPR012677">
    <property type="entry name" value="Nucleotide-bd_a/b_plait_sf"/>
</dbReference>
<dbReference type="EMBL" id="CAJHJT010000056">
    <property type="protein sequence ID" value="CAD7011533.1"/>
    <property type="molecule type" value="Genomic_DNA"/>
</dbReference>
<keyword evidence="6" id="KW-0508">mRNA splicing</keyword>
<evidence type="ECO:0000256" key="1">
    <source>
        <dbReference type="ARBA" id="ARBA00004123"/>
    </source>
</evidence>
<evidence type="ECO:0000256" key="4">
    <source>
        <dbReference type="ARBA" id="ARBA00022737"/>
    </source>
</evidence>
<dbReference type="InterPro" id="IPR000504">
    <property type="entry name" value="RRM_dom"/>
</dbReference>
<comment type="caution">
    <text evidence="11">The sequence shown here is derived from an EMBL/GenBank/DDBJ whole genome shotgun (WGS) entry which is preliminary data.</text>
</comment>
<proteinExistence type="inferred from homology"/>
<comment type="subcellular location">
    <subcellularLocation>
        <location evidence="1">Nucleus</location>
    </subcellularLocation>
</comment>
<feature type="compositionally biased region" description="Basic residues" evidence="9">
    <location>
        <begin position="669"/>
        <end position="687"/>
    </location>
</feature>
<evidence type="ECO:0000256" key="7">
    <source>
        <dbReference type="ARBA" id="ARBA00023242"/>
    </source>
</evidence>
<keyword evidence="4" id="KW-0677">Repeat</keyword>
<dbReference type="InterPro" id="IPR034980">
    <property type="entry name" value="Fusilli_RRM2"/>
</dbReference>
<dbReference type="SUPFAM" id="SSF54928">
    <property type="entry name" value="RNA-binding domain, RBD"/>
    <property type="match status" value="3"/>
</dbReference>
<evidence type="ECO:0000256" key="2">
    <source>
        <dbReference type="ARBA" id="ARBA00008866"/>
    </source>
</evidence>
<dbReference type="CDD" id="cd12743">
    <property type="entry name" value="RRM3_Fusilli"/>
    <property type="match status" value="1"/>
</dbReference>
<dbReference type="FunFam" id="3.30.70.330:FF:000041">
    <property type="entry name" value="Epithelial splicing regulatory protein 1"/>
    <property type="match status" value="1"/>
</dbReference>
<dbReference type="PROSITE" id="PS50102">
    <property type="entry name" value="RRM"/>
    <property type="match status" value="1"/>
</dbReference>
<dbReference type="InterPro" id="IPR036397">
    <property type="entry name" value="RNaseH_sf"/>
</dbReference>
<gene>
    <name evidence="11" type="ORF">CCAP1982_LOCUS19622</name>
</gene>
<name>A0A811VBB3_CERCA</name>
<dbReference type="Gene3D" id="3.30.70.330">
    <property type="match status" value="3"/>
</dbReference>
<keyword evidence="7" id="KW-0539">Nucleus</keyword>
<reference evidence="11" key="1">
    <citation type="submission" date="2020-11" db="EMBL/GenBank/DDBJ databases">
        <authorList>
            <person name="Whitehead M."/>
        </authorList>
    </citation>
    <scope>NUCLEOTIDE SEQUENCE</scope>
    <source>
        <strain evidence="11">EGII</strain>
    </source>
</reference>
<dbReference type="InterPro" id="IPR035979">
    <property type="entry name" value="RBD_domain_sf"/>
</dbReference>
<dbReference type="SMART" id="SM00360">
    <property type="entry name" value="RRM"/>
    <property type="match status" value="3"/>
</dbReference>
<evidence type="ECO:0000259" key="10">
    <source>
        <dbReference type="PROSITE" id="PS50102"/>
    </source>
</evidence>
<feature type="domain" description="RRM" evidence="10">
    <location>
        <begin position="392"/>
        <end position="475"/>
    </location>
</feature>
<dbReference type="CDD" id="cd12738">
    <property type="entry name" value="RRM1_Fusilli"/>
    <property type="match status" value="1"/>
</dbReference>
<dbReference type="GO" id="GO:0005634">
    <property type="term" value="C:nucleus"/>
    <property type="evidence" value="ECO:0007669"/>
    <property type="project" value="UniProtKB-SubCell"/>
</dbReference>
<dbReference type="GO" id="GO:0008380">
    <property type="term" value="P:RNA splicing"/>
    <property type="evidence" value="ECO:0007669"/>
    <property type="project" value="UniProtKB-KW"/>
</dbReference>
<dbReference type="PANTHER" id="PTHR13976">
    <property type="entry name" value="HETEROGENEOUS NUCLEAR RIBONUCLEOPROTEIN-RELATED"/>
    <property type="match status" value="1"/>
</dbReference>
<feature type="region of interest" description="Disordered" evidence="9">
    <location>
        <begin position="21"/>
        <end position="40"/>
    </location>
</feature>
<sequence length="929" mass="100057">MHFQIIGTKQLLVRPDGSFTKDRTVSGSSDASVAAGASSPPLSLQHADAINNNNSSVSNSNAIGKAAFNNSNATTALLSNTNHSAITNGSTTTSTTLAASTIIATSNVSVTTIPETIELPLGIAQSAGKPLQEAIDEFDEYLRSLSLYANDVDCIKFITDGQLPLRQCLHREACAKDIRLPNYYNRFCDLRKEFLKFKSGDLSRALVPVKDIKKILQIPAVPAPQSIGEMMKELNIPSSEEQEFYVKESRDMVSVIQVMLKGGHTFLANEVINLVLEPGICSIDDEIDGNCIVRARGLPWQSSDQDIAKFFRGLNVAKGGVALCLSPLGRRNGEALIRFVSQEHRDMALKRHKHHIGSRYIEVYRATGEDFLAIAGGASNEAQAFLSKGAQVIIRMRGLPYDCTAKQVLDFFTTGDEPCNVLDGVEGVLFVKKPDGRATGDAFVLFSNEADAPKALSRHRESIGQRYIELFRSTTAEVQQVLNRSMDPRTYEANHQPPLIAQLPAMPLSLLPQHLITSGTTKNCIRLRGLPYEALVEHILHFLDDFAKHIIYQGVHMVINAQGQPSGEAFIQMDSEESARLCALRKHNQFMMFGKKYRYIEVFQCSGDDMNMVLNGGLQSPVSVTTHPHHTAAAKSTSLLSTGVPVLGTPFGPFSPFGAPTPLLASTHSHSRSPHHPRSPLSHHHPQHPGTQAAFFPPPFLYWSYPSPPVSPTAYYGQPPTHTTTTLAGNLTATPHQAMYSLDFLPAVPPSAISPPSVAIPSPSSYIPPKQYSAQPAPVVPNPVSAATGGSGTGRSGASGGLSPYHNKMSLSLPVSQQPTTNIYHYNGPTTVSGSAQPALLSLPPTAANGSIQLARSPILGAPTAISTGLTVPKTTPLTVDTNQHETRVTVSKTTPSANKPTNKIPFSRDVSAGKVGVVPNSCMELYIA</sequence>
<evidence type="ECO:0000313" key="11">
    <source>
        <dbReference type="EMBL" id="CAD7011533.1"/>
    </source>
</evidence>
<dbReference type="Gene3D" id="3.30.420.10">
    <property type="entry name" value="Ribonuclease H-like superfamily/Ribonuclease H"/>
    <property type="match status" value="1"/>
</dbReference>
<accession>A0A811VBB3</accession>
<evidence type="ECO:0000256" key="9">
    <source>
        <dbReference type="SAM" id="MobiDB-lite"/>
    </source>
</evidence>
<keyword evidence="3" id="KW-0507">mRNA processing</keyword>
<dbReference type="AlphaFoldDB" id="A0A811VBB3"/>
<feature type="compositionally biased region" description="Low complexity" evidence="9">
    <location>
        <begin position="25"/>
        <end position="40"/>
    </location>
</feature>
<organism evidence="11 12">
    <name type="scientific">Ceratitis capitata</name>
    <name type="common">Mediterranean fruit fly</name>
    <name type="synonym">Tephritis capitata</name>
    <dbReference type="NCBI Taxonomy" id="7213"/>
    <lineage>
        <taxon>Eukaryota</taxon>
        <taxon>Metazoa</taxon>
        <taxon>Ecdysozoa</taxon>
        <taxon>Arthropoda</taxon>
        <taxon>Hexapoda</taxon>
        <taxon>Insecta</taxon>
        <taxon>Pterygota</taxon>
        <taxon>Neoptera</taxon>
        <taxon>Endopterygota</taxon>
        <taxon>Diptera</taxon>
        <taxon>Brachycera</taxon>
        <taxon>Muscomorpha</taxon>
        <taxon>Tephritoidea</taxon>
        <taxon>Tephritidae</taxon>
        <taxon>Ceratitis</taxon>
        <taxon>Ceratitis</taxon>
    </lineage>
</organism>
<feature type="region of interest" description="Disordered" evidence="9">
    <location>
        <begin position="662"/>
        <end position="690"/>
    </location>
</feature>